<name>A0A024QDK6_9BACI</name>
<keyword evidence="3" id="KW-1185">Reference proteome</keyword>
<dbReference type="EMBL" id="CCDP010000001">
    <property type="protein sequence ID" value="CDQ40295.1"/>
    <property type="molecule type" value="Genomic_DNA"/>
</dbReference>
<keyword evidence="1" id="KW-0472">Membrane</keyword>
<keyword evidence="1" id="KW-0812">Transmembrane</keyword>
<proteinExistence type="predicted"/>
<dbReference type="Proteomes" id="UP000028875">
    <property type="component" value="Unassembled WGS sequence"/>
</dbReference>
<dbReference type="RefSeq" id="WP_021291759.1">
    <property type="nucleotide sequence ID" value="NZ_BNER01000004.1"/>
</dbReference>
<dbReference type="eggNOG" id="ENOG5033664">
    <property type="taxonomic scope" value="Bacteria"/>
</dbReference>
<evidence type="ECO:0000313" key="3">
    <source>
        <dbReference type="Proteomes" id="UP000028875"/>
    </source>
</evidence>
<gene>
    <name evidence="2" type="ORF">BN990_02615</name>
</gene>
<dbReference type="AlphaFoldDB" id="A0A024QDK6"/>
<evidence type="ECO:0000313" key="2">
    <source>
        <dbReference type="EMBL" id="CDQ40295.1"/>
    </source>
</evidence>
<reference evidence="3" key="2">
    <citation type="submission" date="2014-05" db="EMBL/GenBank/DDBJ databases">
        <title>Draft genome sequence of Virgibacillus massiliensis Vm-5.</title>
        <authorList>
            <person name="Khelaifia S."/>
            <person name="Croce O."/>
            <person name="Lagier J.C."/>
            <person name="Raoult D."/>
        </authorList>
    </citation>
    <scope>NUCLEOTIDE SEQUENCE [LARGE SCALE GENOMIC DNA]</scope>
    <source>
        <strain evidence="3">Vm-5</strain>
    </source>
</reference>
<comment type="caution">
    <text evidence="2">The sequence shown here is derived from an EMBL/GenBank/DDBJ whole genome shotgun (WGS) entry which is preliminary data.</text>
</comment>
<evidence type="ECO:0000256" key="1">
    <source>
        <dbReference type="SAM" id="Phobius"/>
    </source>
</evidence>
<dbReference type="OrthoDB" id="2969671at2"/>
<keyword evidence="1" id="KW-1133">Transmembrane helix</keyword>
<accession>A0A024QDK6</accession>
<sequence>MKKKFILIIIVIGAVFIALIYGGFGNANAKLVENKTVTKQEGDFILHISIENADAGVKVYSSIQYVGDNPVIIEHRAPLVSISLDQQQHKYTGSPVSKELNKGNIYHPPYSNEFDIQNRPCASLYLEARFKVDDEEIRIQHVEELEFK</sequence>
<organism evidence="2 3">
    <name type="scientific">Virgibacillus massiliensis</name>
    <dbReference type="NCBI Taxonomy" id="1462526"/>
    <lineage>
        <taxon>Bacteria</taxon>
        <taxon>Bacillati</taxon>
        <taxon>Bacillota</taxon>
        <taxon>Bacilli</taxon>
        <taxon>Bacillales</taxon>
        <taxon>Bacillaceae</taxon>
        <taxon>Virgibacillus</taxon>
    </lineage>
</organism>
<feature type="transmembrane region" description="Helical" evidence="1">
    <location>
        <begin position="5"/>
        <end position="24"/>
    </location>
</feature>
<reference evidence="2 3" key="1">
    <citation type="submission" date="2014-03" db="EMBL/GenBank/DDBJ databases">
        <authorList>
            <person name="Urmite Genomes U."/>
        </authorList>
    </citation>
    <scope>NUCLEOTIDE SEQUENCE [LARGE SCALE GENOMIC DNA]</scope>
    <source>
        <strain evidence="2 3">Vm-5</strain>
    </source>
</reference>
<protein>
    <submittedName>
        <fullName evidence="2">Uncharacterized protein</fullName>
    </submittedName>
</protein>